<evidence type="ECO:0000259" key="2">
    <source>
        <dbReference type="Pfam" id="PF02805"/>
    </source>
</evidence>
<dbReference type="Gene3D" id="3.40.10.10">
    <property type="entry name" value="DNA Methylphosphotriester Repair Domain"/>
    <property type="match status" value="1"/>
</dbReference>
<sequence length="91" mass="10418">MIHHQQLGTTTYTRSKNLLQLIRTGAITIGGNKKLKIYGTLQCSSGKRMKTANRVFFRDEQEALQHGYRACKRCLKRNVPPLGREGLHYCL</sequence>
<dbReference type="EMBL" id="FRBL01000001">
    <property type="protein sequence ID" value="SHK84241.1"/>
    <property type="molecule type" value="Genomic_DNA"/>
</dbReference>
<keyword evidence="4" id="KW-1185">Reference proteome</keyword>
<dbReference type="GO" id="GO:0003677">
    <property type="term" value="F:DNA binding"/>
    <property type="evidence" value="ECO:0007669"/>
    <property type="project" value="InterPro"/>
</dbReference>
<dbReference type="Pfam" id="PF02805">
    <property type="entry name" value="Ada_Zn_binding"/>
    <property type="match status" value="1"/>
</dbReference>
<dbReference type="InterPro" id="IPR004026">
    <property type="entry name" value="Ada_DNA_repair_Zn-bd"/>
</dbReference>
<protein>
    <submittedName>
        <fullName evidence="3">Metal binding domain of Ada</fullName>
    </submittedName>
</protein>
<accession>A0A1M6VS83</accession>
<dbReference type="InterPro" id="IPR035451">
    <property type="entry name" value="Ada-like_dom_sf"/>
</dbReference>
<dbReference type="GO" id="GO:0006281">
    <property type="term" value="P:DNA repair"/>
    <property type="evidence" value="ECO:0007669"/>
    <property type="project" value="InterPro"/>
</dbReference>
<reference evidence="3 4" key="1">
    <citation type="submission" date="2016-11" db="EMBL/GenBank/DDBJ databases">
        <authorList>
            <person name="Jaros S."/>
            <person name="Januszkiewicz K."/>
            <person name="Wedrychowicz H."/>
        </authorList>
    </citation>
    <scope>NUCLEOTIDE SEQUENCE [LARGE SCALE GENOMIC DNA]</scope>
    <source>
        <strain evidence="3 4">DSM 27406</strain>
    </source>
</reference>
<evidence type="ECO:0000256" key="1">
    <source>
        <dbReference type="ARBA" id="ARBA00023159"/>
    </source>
</evidence>
<dbReference type="GO" id="GO:0006355">
    <property type="term" value="P:regulation of DNA-templated transcription"/>
    <property type="evidence" value="ECO:0007669"/>
    <property type="project" value="InterPro"/>
</dbReference>
<gene>
    <name evidence="3" type="ORF">SAMN05444266_101338</name>
</gene>
<dbReference type="GO" id="GO:0008270">
    <property type="term" value="F:zinc ion binding"/>
    <property type="evidence" value="ECO:0007669"/>
    <property type="project" value="InterPro"/>
</dbReference>
<keyword evidence="1" id="KW-0010">Activator</keyword>
<organism evidence="3 4">
    <name type="scientific">Chitinophaga jiangningensis</name>
    <dbReference type="NCBI Taxonomy" id="1419482"/>
    <lineage>
        <taxon>Bacteria</taxon>
        <taxon>Pseudomonadati</taxon>
        <taxon>Bacteroidota</taxon>
        <taxon>Chitinophagia</taxon>
        <taxon>Chitinophagales</taxon>
        <taxon>Chitinophagaceae</taxon>
        <taxon>Chitinophaga</taxon>
    </lineage>
</organism>
<proteinExistence type="predicted"/>
<dbReference type="OrthoDB" id="894286at2"/>
<evidence type="ECO:0000313" key="4">
    <source>
        <dbReference type="Proteomes" id="UP000184420"/>
    </source>
</evidence>
<evidence type="ECO:0000313" key="3">
    <source>
        <dbReference type="EMBL" id="SHK84241.1"/>
    </source>
</evidence>
<dbReference type="STRING" id="1419482.SAMN05444266_101338"/>
<dbReference type="Proteomes" id="UP000184420">
    <property type="component" value="Unassembled WGS sequence"/>
</dbReference>
<dbReference type="AlphaFoldDB" id="A0A1M6VS83"/>
<feature type="domain" description="Ada DNA repair metal-binding" evidence="2">
    <location>
        <begin position="31"/>
        <end position="74"/>
    </location>
</feature>
<dbReference type="RefSeq" id="WP_073077387.1">
    <property type="nucleotide sequence ID" value="NZ_FRBL01000001.1"/>
</dbReference>
<dbReference type="SUPFAM" id="SSF57884">
    <property type="entry name" value="Ada DNA repair protein, N-terminal domain (N-Ada 10)"/>
    <property type="match status" value="1"/>
</dbReference>
<dbReference type="GO" id="GO:0008168">
    <property type="term" value="F:methyltransferase activity"/>
    <property type="evidence" value="ECO:0007669"/>
    <property type="project" value="InterPro"/>
</dbReference>
<name>A0A1M6VS83_9BACT</name>